<dbReference type="Gene3D" id="2.40.50.140">
    <property type="entry name" value="Nucleic acid-binding proteins"/>
    <property type="match status" value="2"/>
</dbReference>
<feature type="domain" description="Replication protein A OB" evidence="3">
    <location>
        <begin position="133"/>
        <end position="231"/>
    </location>
</feature>
<dbReference type="OrthoDB" id="1931061at2759"/>
<sequence>MDQYNTIREVNETRKSWKLKGMVIRMWPTFEEENKEGKLLKKVVALDIIIMDEKGDKLHMKTKDLHIYSPLLKQLKENEIYNITNFQAKKSYSKIKPVDSKYIAFPNKNSFEVVLHGIENFPQKRFNFVPFGELRSADSNILRDAIGILTEWPNTKDSSGQNQSKIREITIVNEREEKLKITLWGDMKDIFKTEELKTMVNTKPVVVVSLGKIRIFQGAQLATTTGTMLYLNPDIPEVIELKNR</sequence>
<dbReference type="Pfam" id="PF02721">
    <property type="entry name" value="DUF223"/>
    <property type="match status" value="1"/>
</dbReference>
<evidence type="ECO:0000259" key="2">
    <source>
        <dbReference type="Pfam" id="PF02721"/>
    </source>
</evidence>
<organism evidence="4 5">
    <name type="scientific">Thalictrum thalictroides</name>
    <name type="common">Rue-anemone</name>
    <name type="synonym">Anemone thalictroides</name>
    <dbReference type="NCBI Taxonomy" id="46969"/>
    <lineage>
        <taxon>Eukaryota</taxon>
        <taxon>Viridiplantae</taxon>
        <taxon>Streptophyta</taxon>
        <taxon>Embryophyta</taxon>
        <taxon>Tracheophyta</taxon>
        <taxon>Spermatophyta</taxon>
        <taxon>Magnoliopsida</taxon>
        <taxon>Ranunculales</taxon>
        <taxon>Ranunculaceae</taxon>
        <taxon>Thalictroideae</taxon>
        <taxon>Thalictrum</taxon>
    </lineage>
</organism>
<dbReference type="InterPro" id="IPR031657">
    <property type="entry name" value="REPA_OB_2"/>
</dbReference>
<evidence type="ECO:0000313" key="4">
    <source>
        <dbReference type="EMBL" id="KAF5192226.1"/>
    </source>
</evidence>
<protein>
    <submittedName>
        <fullName evidence="4">Replication protein a dna-binding subunit b</fullName>
    </submittedName>
</protein>
<gene>
    <name evidence="4" type="ORF">FRX31_018187</name>
</gene>
<keyword evidence="1 4" id="KW-0238">DNA-binding</keyword>
<dbReference type="InterPro" id="IPR003871">
    <property type="entry name" value="RFA1B/D_OB_1st"/>
</dbReference>
<dbReference type="GO" id="GO:0003677">
    <property type="term" value="F:DNA binding"/>
    <property type="evidence" value="ECO:0007669"/>
    <property type="project" value="UniProtKB-KW"/>
</dbReference>
<reference evidence="4 5" key="1">
    <citation type="submission" date="2020-06" db="EMBL/GenBank/DDBJ databases">
        <title>Transcriptomic and genomic resources for Thalictrum thalictroides and T. hernandezii: Facilitating candidate gene discovery in an emerging model plant lineage.</title>
        <authorList>
            <person name="Arias T."/>
            <person name="Riano-Pachon D.M."/>
            <person name="Di Stilio V.S."/>
        </authorList>
    </citation>
    <scope>NUCLEOTIDE SEQUENCE [LARGE SCALE GENOMIC DNA]</scope>
    <source>
        <strain evidence="5">cv. WT478/WT964</strain>
        <tissue evidence="4">Leaves</tissue>
    </source>
</reference>
<dbReference type="EMBL" id="JABWDY010021693">
    <property type="protein sequence ID" value="KAF5192226.1"/>
    <property type="molecule type" value="Genomic_DNA"/>
</dbReference>
<feature type="domain" description="Replication protein A 70 kDa DNA-binding subunit B/D first OB fold" evidence="2">
    <location>
        <begin position="3"/>
        <end position="105"/>
    </location>
</feature>
<comment type="caution">
    <text evidence="4">The sequence shown here is derived from an EMBL/GenBank/DDBJ whole genome shotgun (WGS) entry which is preliminary data.</text>
</comment>
<dbReference type="Pfam" id="PF16900">
    <property type="entry name" value="REPA_OB_2"/>
    <property type="match status" value="1"/>
</dbReference>
<proteinExistence type="predicted"/>
<dbReference type="InterPro" id="IPR012340">
    <property type="entry name" value="NA-bd_OB-fold"/>
</dbReference>
<dbReference type="PANTHER" id="PTHR47165">
    <property type="entry name" value="OS03G0429900 PROTEIN"/>
    <property type="match status" value="1"/>
</dbReference>
<dbReference type="AlphaFoldDB" id="A0A7J6W4C6"/>
<dbReference type="SUPFAM" id="SSF50249">
    <property type="entry name" value="Nucleic acid-binding proteins"/>
    <property type="match status" value="2"/>
</dbReference>
<accession>A0A7J6W4C6</accession>
<evidence type="ECO:0000313" key="5">
    <source>
        <dbReference type="Proteomes" id="UP000554482"/>
    </source>
</evidence>
<evidence type="ECO:0000259" key="3">
    <source>
        <dbReference type="Pfam" id="PF16900"/>
    </source>
</evidence>
<dbReference type="PANTHER" id="PTHR47165:SF4">
    <property type="entry name" value="OS03G0429900 PROTEIN"/>
    <property type="match status" value="1"/>
</dbReference>
<evidence type="ECO:0000256" key="1">
    <source>
        <dbReference type="ARBA" id="ARBA00023125"/>
    </source>
</evidence>
<dbReference type="Proteomes" id="UP000554482">
    <property type="component" value="Unassembled WGS sequence"/>
</dbReference>
<name>A0A7J6W4C6_THATH</name>
<keyword evidence="5" id="KW-1185">Reference proteome</keyword>